<keyword evidence="6" id="KW-1185">Reference proteome</keyword>
<dbReference type="RefSeq" id="WP_329780058.1">
    <property type="nucleotide sequence ID" value="NZ_JAYJJU010000007.1"/>
</dbReference>
<dbReference type="PANTHER" id="PTHR37419">
    <property type="entry name" value="SERINE/THREONINE-PROTEIN KINASE TOXIN HIPA"/>
    <property type="match status" value="1"/>
</dbReference>
<evidence type="ECO:0000256" key="1">
    <source>
        <dbReference type="ARBA" id="ARBA00010164"/>
    </source>
</evidence>
<dbReference type="InterPro" id="IPR012893">
    <property type="entry name" value="HipA-like_C"/>
</dbReference>
<protein>
    <submittedName>
        <fullName evidence="5">HipA domain-containing protein</fullName>
    </submittedName>
</protein>
<dbReference type="EMBL" id="JAYJJU010000007">
    <property type="protein sequence ID" value="MEB3031793.1"/>
    <property type="molecule type" value="Genomic_DNA"/>
</dbReference>
<feature type="domain" description="HipA-like C-terminal" evidence="4">
    <location>
        <begin position="3"/>
        <end position="107"/>
    </location>
</feature>
<sequence length="110" mass="12137">MTGAAASTHIVKPGVARLMHQTVLEYATMQVAARLGLTVAATELADFAGETAIVITRFDRYHDLTSAVHRLHQVDFCQAIGRMPASKYEERNRPRTAELAAMLRRESARA</sequence>
<comment type="caution">
    <text evidence="5">The sequence shown here is derived from an EMBL/GenBank/DDBJ whole genome shotgun (WGS) entry which is preliminary data.</text>
</comment>
<evidence type="ECO:0000313" key="6">
    <source>
        <dbReference type="Proteomes" id="UP001298593"/>
    </source>
</evidence>
<organism evidence="5 6">
    <name type="scientific">[Mycobacterium] nativiensis</name>
    <dbReference type="NCBI Taxonomy" id="2855503"/>
    <lineage>
        <taxon>Bacteria</taxon>
        <taxon>Bacillati</taxon>
        <taxon>Actinomycetota</taxon>
        <taxon>Actinomycetes</taxon>
        <taxon>Mycobacteriales</taxon>
        <taxon>Mycobacteriaceae</taxon>
        <taxon>Mycolicibacter</taxon>
    </lineage>
</organism>
<gene>
    <name evidence="5" type="ORF">KV113_09510</name>
</gene>
<dbReference type="Proteomes" id="UP001298593">
    <property type="component" value="Unassembled WGS sequence"/>
</dbReference>
<name>A0ABU5XVI3_9MYCO</name>
<dbReference type="InterPro" id="IPR052028">
    <property type="entry name" value="HipA_Ser/Thr_kinase"/>
</dbReference>
<dbReference type="Pfam" id="PF07804">
    <property type="entry name" value="HipA_C"/>
    <property type="match status" value="1"/>
</dbReference>
<comment type="similarity">
    <text evidence="1">Belongs to the HipA Ser/Thr kinase family.</text>
</comment>
<accession>A0ABU5XVI3</accession>
<evidence type="ECO:0000313" key="5">
    <source>
        <dbReference type="EMBL" id="MEB3031793.1"/>
    </source>
</evidence>
<dbReference type="PANTHER" id="PTHR37419:SF1">
    <property type="entry name" value="SERINE_THREONINE-PROTEIN KINASE TOXIN HIPA"/>
    <property type="match status" value="1"/>
</dbReference>
<keyword evidence="2" id="KW-0808">Transferase</keyword>
<evidence type="ECO:0000259" key="4">
    <source>
        <dbReference type="Pfam" id="PF07804"/>
    </source>
</evidence>
<evidence type="ECO:0000256" key="3">
    <source>
        <dbReference type="ARBA" id="ARBA00022777"/>
    </source>
</evidence>
<evidence type="ECO:0000256" key="2">
    <source>
        <dbReference type="ARBA" id="ARBA00022679"/>
    </source>
</evidence>
<reference evidence="5 6" key="1">
    <citation type="submission" date="2023-12" db="EMBL/GenBank/DDBJ databases">
        <title>Description of new species of Mycobacterium terrae complex isolated from sewage at the Sao Paulo Zoological Park Foundation in Brazil.</title>
        <authorList>
            <person name="Romagnoli C.L."/>
            <person name="Conceicao E.C."/>
            <person name="Machado E."/>
            <person name="Barreto L.B.P.F."/>
            <person name="Sharma A."/>
            <person name="Silva N.M."/>
            <person name="Marques L.E."/>
            <person name="Juliana M.A."/>
            <person name="Lourenco M.C.S."/>
            <person name="Digiampietri L.A."/>
            <person name="Suffys P.N."/>
            <person name="Viana-Niero C."/>
        </authorList>
    </citation>
    <scope>NUCLEOTIDE SEQUENCE [LARGE SCALE GENOMIC DNA]</scope>
    <source>
        <strain evidence="5 6">MYC340</strain>
    </source>
</reference>
<proteinExistence type="inferred from homology"/>
<keyword evidence="3" id="KW-0418">Kinase</keyword>